<name>A0ABR1FAE9_9ASCO</name>
<keyword evidence="15" id="KW-1185">Reference proteome</keyword>
<keyword evidence="8 11" id="KW-0012">Acyltransferase</keyword>
<comment type="domain">
    <text evidence="11">The DHHC domain is required for palmitoyltransferase activity.</text>
</comment>
<feature type="transmembrane region" description="Helical" evidence="11">
    <location>
        <begin position="266"/>
        <end position="292"/>
    </location>
</feature>
<keyword evidence="3 11" id="KW-0812">Transmembrane</keyword>
<feature type="transmembrane region" description="Helical" evidence="11">
    <location>
        <begin position="92"/>
        <end position="111"/>
    </location>
</feature>
<evidence type="ECO:0000259" key="13">
    <source>
        <dbReference type="Pfam" id="PF01529"/>
    </source>
</evidence>
<dbReference type="Proteomes" id="UP001498771">
    <property type="component" value="Unassembled WGS sequence"/>
</dbReference>
<feature type="transmembrane region" description="Helical" evidence="11">
    <location>
        <begin position="131"/>
        <end position="153"/>
    </location>
</feature>
<comment type="catalytic activity">
    <reaction evidence="10 11">
        <text>L-cysteinyl-[protein] + hexadecanoyl-CoA = S-hexadecanoyl-L-cysteinyl-[protein] + CoA</text>
        <dbReference type="Rhea" id="RHEA:36683"/>
        <dbReference type="Rhea" id="RHEA-COMP:10131"/>
        <dbReference type="Rhea" id="RHEA-COMP:11032"/>
        <dbReference type="ChEBI" id="CHEBI:29950"/>
        <dbReference type="ChEBI" id="CHEBI:57287"/>
        <dbReference type="ChEBI" id="CHEBI:57379"/>
        <dbReference type="ChEBI" id="CHEBI:74151"/>
        <dbReference type="EC" id="2.3.1.225"/>
    </reaction>
</comment>
<dbReference type="PANTHER" id="PTHR22883:SF23">
    <property type="entry name" value="PALMITOYLTRANSFERASE ZDHHC6"/>
    <property type="match status" value="1"/>
</dbReference>
<keyword evidence="2 11" id="KW-0808">Transferase</keyword>
<evidence type="ECO:0000313" key="14">
    <source>
        <dbReference type="EMBL" id="KAK7206732.1"/>
    </source>
</evidence>
<keyword evidence="5 11" id="KW-0472">Membrane</keyword>
<feature type="transmembrane region" description="Helical" evidence="11">
    <location>
        <begin position="298"/>
        <end position="327"/>
    </location>
</feature>
<evidence type="ECO:0000256" key="5">
    <source>
        <dbReference type="ARBA" id="ARBA00023136"/>
    </source>
</evidence>
<organism evidence="14 15">
    <name type="scientific">Myxozyma melibiosi</name>
    <dbReference type="NCBI Taxonomy" id="54550"/>
    <lineage>
        <taxon>Eukaryota</taxon>
        <taxon>Fungi</taxon>
        <taxon>Dikarya</taxon>
        <taxon>Ascomycota</taxon>
        <taxon>Saccharomycotina</taxon>
        <taxon>Lipomycetes</taxon>
        <taxon>Lipomycetales</taxon>
        <taxon>Lipomycetaceae</taxon>
        <taxon>Myxozyma</taxon>
    </lineage>
</organism>
<comment type="caution">
    <text evidence="14">The sequence shown here is derived from an EMBL/GenBank/DDBJ whole genome shotgun (WGS) entry which is preliminary data.</text>
</comment>
<dbReference type="PROSITE" id="PS50216">
    <property type="entry name" value="DHHC"/>
    <property type="match status" value="1"/>
</dbReference>
<evidence type="ECO:0000313" key="15">
    <source>
        <dbReference type="Proteomes" id="UP001498771"/>
    </source>
</evidence>
<dbReference type="InterPro" id="IPR039859">
    <property type="entry name" value="PFA4/ZDH16/20/ERF2-like"/>
</dbReference>
<feature type="region of interest" description="Disordered" evidence="12">
    <location>
        <begin position="44"/>
        <end position="73"/>
    </location>
</feature>
<proteinExistence type="inferred from homology"/>
<evidence type="ECO:0000256" key="9">
    <source>
        <dbReference type="ARBA" id="ARBA00038298"/>
    </source>
</evidence>
<gene>
    <name evidence="14" type="ORF">BZA70DRAFT_274955</name>
</gene>
<dbReference type="Pfam" id="PF01529">
    <property type="entry name" value="DHHC"/>
    <property type="match status" value="1"/>
</dbReference>
<evidence type="ECO:0000256" key="10">
    <source>
        <dbReference type="ARBA" id="ARBA00048048"/>
    </source>
</evidence>
<accession>A0ABR1FAE9</accession>
<reference evidence="14 15" key="1">
    <citation type="submission" date="2024-03" db="EMBL/GenBank/DDBJ databases">
        <title>Genome-scale model development and genomic sequencing of the oleaginous clade Lipomyces.</title>
        <authorList>
            <consortium name="Lawrence Berkeley National Laboratory"/>
            <person name="Czajka J.J."/>
            <person name="Han Y."/>
            <person name="Kim J."/>
            <person name="Mondo S.J."/>
            <person name="Hofstad B.A."/>
            <person name="Robles A."/>
            <person name="Haridas S."/>
            <person name="Riley R."/>
            <person name="LaButti K."/>
            <person name="Pangilinan J."/>
            <person name="Andreopoulos W."/>
            <person name="Lipzen A."/>
            <person name="Yan J."/>
            <person name="Wang M."/>
            <person name="Ng V."/>
            <person name="Grigoriev I.V."/>
            <person name="Spatafora J.W."/>
            <person name="Magnuson J.K."/>
            <person name="Baker S.E."/>
            <person name="Pomraning K.R."/>
        </authorList>
    </citation>
    <scope>NUCLEOTIDE SEQUENCE [LARGE SCALE GENOMIC DNA]</scope>
    <source>
        <strain evidence="14 15">Phaff 52-87</strain>
    </source>
</reference>
<dbReference type="RefSeq" id="XP_064769765.1">
    <property type="nucleotide sequence ID" value="XM_064912060.1"/>
</dbReference>
<evidence type="ECO:0000256" key="7">
    <source>
        <dbReference type="ARBA" id="ARBA00023288"/>
    </source>
</evidence>
<dbReference type="GeneID" id="90037572"/>
<evidence type="ECO:0000256" key="11">
    <source>
        <dbReference type="RuleBase" id="RU079119"/>
    </source>
</evidence>
<evidence type="ECO:0000256" key="8">
    <source>
        <dbReference type="ARBA" id="ARBA00023315"/>
    </source>
</evidence>
<comment type="subcellular location">
    <subcellularLocation>
        <location evidence="1">Membrane</location>
        <topology evidence="1">Multi-pass membrane protein</topology>
    </subcellularLocation>
</comment>
<keyword evidence="4 11" id="KW-1133">Transmembrane helix</keyword>
<evidence type="ECO:0000256" key="2">
    <source>
        <dbReference type="ARBA" id="ARBA00022679"/>
    </source>
</evidence>
<evidence type="ECO:0000256" key="3">
    <source>
        <dbReference type="ARBA" id="ARBA00022692"/>
    </source>
</evidence>
<dbReference type="EC" id="2.3.1.225" evidence="11"/>
<evidence type="ECO:0000256" key="4">
    <source>
        <dbReference type="ARBA" id="ARBA00022989"/>
    </source>
</evidence>
<keyword evidence="6" id="KW-0564">Palmitate</keyword>
<dbReference type="InterPro" id="IPR001594">
    <property type="entry name" value="Palmitoyltrfase_DHHC"/>
</dbReference>
<dbReference type="PANTHER" id="PTHR22883">
    <property type="entry name" value="ZINC FINGER DHHC DOMAIN CONTAINING PROTEIN"/>
    <property type="match status" value="1"/>
</dbReference>
<evidence type="ECO:0000256" key="6">
    <source>
        <dbReference type="ARBA" id="ARBA00023139"/>
    </source>
</evidence>
<dbReference type="EMBL" id="JBBJBU010000002">
    <property type="protein sequence ID" value="KAK7206732.1"/>
    <property type="molecule type" value="Genomic_DNA"/>
</dbReference>
<feature type="domain" description="Palmitoyltransferase DHHC" evidence="13">
    <location>
        <begin position="221"/>
        <end position="337"/>
    </location>
</feature>
<evidence type="ECO:0000256" key="12">
    <source>
        <dbReference type="SAM" id="MobiDB-lite"/>
    </source>
</evidence>
<sequence length="447" mass="51430">MAQDVSSTPPASTRSSAAVQNQQQQEQPIGLAYAESDITHMDMQNPFSADQASEKSKRKRFSRKSLFPKPSSQLTDDEWRARRRKRYRINKCVPFILVALLGYWIYVYSYIFAYTHLIQRDHGKRRKQGIAFMTISLFYLATILCYASIVNVLGPGYVQKSWGEAFQHSLNNESAPPAMHPNIFGIEDDGPRGVQNPGQKDGKPKPCLPDAFISEPDGYPLWCSRCQLMRPDRAHHSSEVDRCVLKMDHYCPWLGSIIGLRNYKTFYLFIMNSLIFNMFSFVTITAYAVIYAREDHLVAQFVVVAVLSGIFAGLLVVFCGVHSFYLLRNQTTIEYLSRNYRIHFINIGGIDSERSEIRGVCETEMGERFWNIGVWGNWKAVMGGYVWEWFLPWNTTSNDGYSFPYSPALMNSYSERLRKQKAEEEAAMNDNLTRRTGTFVIMHNYRV</sequence>
<feature type="compositionally biased region" description="Low complexity" evidence="12">
    <location>
        <begin position="1"/>
        <end position="27"/>
    </location>
</feature>
<feature type="region of interest" description="Disordered" evidence="12">
    <location>
        <begin position="1"/>
        <end position="31"/>
    </location>
</feature>
<protein>
    <recommendedName>
        <fullName evidence="11">Palmitoyltransferase</fullName>
        <ecNumber evidence="11">2.3.1.225</ecNumber>
    </recommendedName>
</protein>
<keyword evidence="7" id="KW-0449">Lipoprotein</keyword>
<evidence type="ECO:0000256" key="1">
    <source>
        <dbReference type="ARBA" id="ARBA00004141"/>
    </source>
</evidence>
<comment type="similarity">
    <text evidence="9">Belongs to the DHHC palmitoyltransferase family. PFA5 subfamily.</text>
</comment>